<accession>A0A7H4N1R9</accession>
<sequence>MIPEFGLAAEAAQFNHRQREIEAVVFGFLHDGLIELKRRHVLGSMGGNQPAVITNRNEDTNFHTYLSACR</sequence>
<proteinExistence type="predicted"/>
<protein>
    <submittedName>
        <fullName evidence="1">Uncharacterized protein</fullName>
    </submittedName>
</protein>
<dbReference type="AlphaFoldDB" id="A0A7H4N1R9"/>
<reference evidence="1 2" key="1">
    <citation type="submission" date="2018-06" db="EMBL/GenBank/DDBJ databases">
        <authorList>
            <consortium name="Pathogen Informatics"/>
            <person name="Doyle S."/>
        </authorList>
    </citation>
    <scope>NUCLEOTIDE SEQUENCE [LARGE SCALE GENOMIC DNA]</scope>
    <source>
        <strain evidence="1 2">NCTC11685</strain>
    </source>
</reference>
<dbReference type="Proteomes" id="UP000254863">
    <property type="component" value="Unassembled WGS sequence"/>
</dbReference>
<evidence type="ECO:0000313" key="2">
    <source>
        <dbReference type="Proteomes" id="UP000254863"/>
    </source>
</evidence>
<organism evidence="1 2">
    <name type="scientific">Klebsiella michiganensis</name>
    <dbReference type="NCBI Taxonomy" id="1134687"/>
    <lineage>
        <taxon>Bacteria</taxon>
        <taxon>Pseudomonadati</taxon>
        <taxon>Pseudomonadota</taxon>
        <taxon>Gammaproteobacteria</taxon>
        <taxon>Enterobacterales</taxon>
        <taxon>Enterobacteriaceae</taxon>
        <taxon>Klebsiella/Raoultella group</taxon>
        <taxon>Klebsiella</taxon>
    </lineage>
</organism>
<dbReference type="EMBL" id="UGMS01000001">
    <property type="protein sequence ID" value="STV74714.1"/>
    <property type="molecule type" value="Genomic_DNA"/>
</dbReference>
<evidence type="ECO:0000313" key="1">
    <source>
        <dbReference type="EMBL" id="STV74714.1"/>
    </source>
</evidence>
<gene>
    <name evidence="1" type="ORF">NCTC11685_01192</name>
</gene>
<comment type="caution">
    <text evidence="1">The sequence shown here is derived from an EMBL/GenBank/DDBJ whole genome shotgun (WGS) entry which is preliminary data.</text>
</comment>
<name>A0A7H4N1R9_9ENTR</name>